<keyword evidence="3" id="KW-1185">Reference proteome</keyword>
<dbReference type="InterPro" id="IPR002347">
    <property type="entry name" value="SDR_fam"/>
</dbReference>
<reference evidence="2 3" key="1">
    <citation type="submission" date="2018-01" db="EMBL/GenBank/DDBJ databases">
        <title>Draft genome sequence of Sphaerisporangium sp. 7K107.</title>
        <authorList>
            <person name="Sahin N."/>
            <person name="Saygin H."/>
            <person name="Ay H."/>
        </authorList>
    </citation>
    <scope>NUCLEOTIDE SEQUENCE [LARGE SCALE GENOMIC DNA]</scope>
    <source>
        <strain evidence="2 3">7K107</strain>
    </source>
</reference>
<dbReference type="PRINTS" id="PR00081">
    <property type="entry name" value="GDHRDH"/>
</dbReference>
<gene>
    <name evidence="2" type="ORF">C1I98_08400</name>
</gene>
<dbReference type="AlphaFoldDB" id="A0A2W2HIL6"/>
<evidence type="ECO:0000313" key="2">
    <source>
        <dbReference type="EMBL" id="PZG51515.1"/>
    </source>
</evidence>
<accession>A0A2W2HIL6</accession>
<dbReference type="PANTHER" id="PTHR42879">
    <property type="entry name" value="3-OXOACYL-(ACYL-CARRIER-PROTEIN) REDUCTASE"/>
    <property type="match status" value="1"/>
</dbReference>
<dbReference type="InterPro" id="IPR036291">
    <property type="entry name" value="NAD(P)-bd_dom_sf"/>
</dbReference>
<evidence type="ECO:0000313" key="3">
    <source>
        <dbReference type="Proteomes" id="UP000248544"/>
    </source>
</evidence>
<comment type="similarity">
    <text evidence="1">Belongs to the short-chain dehydrogenases/reductases (SDR) family.</text>
</comment>
<evidence type="ECO:0000256" key="1">
    <source>
        <dbReference type="ARBA" id="ARBA00006484"/>
    </source>
</evidence>
<dbReference type="InterPro" id="IPR050259">
    <property type="entry name" value="SDR"/>
</dbReference>
<protein>
    <submittedName>
        <fullName evidence="2">3-oxoacyl-ACP reductase</fullName>
    </submittedName>
</protein>
<dbReference type="Pfam" id="PF13561">
    <property type="entry name" value="adh_short_C2"/>
    <property type="match status" value="1"/>
</dbReference>
<dbReference type="SUPFAM" id="SSF51735">
    <property type="entry name" value="NAD(P)-binding Rossmann-fold domains"/>
    <property type="match status" value="1"/>
</dbReference>
<sequence length="257" mass="25975">MDLGLTGRVALVCASTGGLGEATARALAAEGARVVVSGRRGERAREIAAELPGAIGVQADLLAEDGPERLHAAATEAFGPVEVLVLNGPGPKPGGAAGMSSDDVRQAVDALVLPQQRLVSLALPGMRARCWGRVLAIGSTGVAAPLANLALSNLGRAALAAYLKTLAAEVAADGVTVNLLLPGRIATDRVAELDAAAAGRTGMTREEVEARARQGIPIGRYGRPEEFGAVAAFLCGVPASYVTGTALRCDGGLVRTL</sequence>
<dbReference type="PANTHER" id="PTHR42879:SF6">
    <property type="entry name" value="NADPH-DEPENDENT REDUCTASE BACG"/>
    <property type="match status" value="1"/>
</dbReference>
<dbReference type="Gene3D" id="3.40.50.720">
    <property type="entry name" value="NAD(P)-binding Rossmann-like Domain"/>
    <property type="match status" value="1"/>
</dbReference>
<dbReference type="Proteomes" id="UP000248544">
    <property type="component" value="Unassembled WGS sequence"/>
</dbReference>
<dbReference type="EMBL" id="POUA01000042">
    <property type="protein sequence ID" value="PZG51515.1"/>
    <property type="molecule type" value="Genomic_DNA"/>
</dbReference>
<comment type="caution">
    <text evidence="2">The sequence shown here is derived from an EMBL/GenBank/DDBJ whole genome shotgun (WGS) entry which is preliminary data.</text>
</comment>
<name>A0A2W2HIL6_9ACTN</name>
<proteinExistence type="inferred from homology"/>
<organism evidence="2 3">
    <name type="scientific">Spongiactinospora gelatinilytica</name>
    <dbReference type="NCBI Taxonomy" id="2666298"/>
    <lineage>
        <taxon>Bacteria</taxon>
        <taxon>Bacillati</taxon>
        <taxon>Actinomycetota</taxon>
        <taxon>Actinomycetes</taxon>
        <taxon>Streptosporangiales</taxon>
        <taxon>Streptosporangiaceae</taxon>
        <taxon>Spongiactinospora</taxon>
    </lineage>
</organism>